<feature type="transmembrane region" description="Helical" evidence="1">
    <location>
        <begin position="358"/>
        <end position="377"/>
    </location>
</feature>
<accession>A0ABW9JW60</accession>
<organism evidence="2 3">
    <name type="scientific">Acinetobacter albensis</name>
    <dbReference type="NCBI Taxonomy" id="1673609"/>
    <lineage>
        <taxon>Bacteria</taxon>
        <taxon>Pseudomonadati</taxon>
        <taxon>Pseudomonadota</taxon>
        <taxon>Gammaproteobacteria</taxon>
        <taxon>Moraxellales</taxon>
        <taxon>Moraxellaceae</taxon>
        <taxon>Acinetobacter</taxon>
    </lineage>
</organism>
<comment type="caution">
    <text evidence="2">The sequence shown here is derived from an EMBL/GenBank/DDBJ whole genome shotgun (WGS) entry which is preliminary data.</text>
</comment>
<feature type="transmembrane region" description="Helical" evidence="1">
    <location>
        <begin position="7"/>
        <end position="27"/>
    </location>
</feature>
<feature type="transmembrane region" description="Helical" evidence="1">
    <location>
        <begin position="39"/>
        <end position="57"/>
    </location>
</feature>
<sequence length="385" mass="43910">MYQFDAFSNIIWTPILFSIFLILSLKIGNYFKIGYKFSLALYLWHTLFCVIYIWFALSFGADSNKYFYNALNFDNRDFNFGTSFIIYLTYFLYEFLGFSYVDQFLIHGFIGYIGFLAFVSSVNQATLYKNKNIRLLGWIIVFLPSVSFWTTALGKDAISFMALGLALWSALDFKNRKALLFFAIFSMFMVRPHIGAALAIAFAFSIIFDKKTSLYIKVFFGTISLTITAFILPIMINYIGLSEADGLSDVDSYIDKRQNSNLSGGSSLDIASMSFPMQILSYLFRPLPFEAHTFFALIASLDNVVLVYLLVLGIIAYLKKHKPSIDSNRIFLWVYFFICLGMLATTTANLGIAMRQKWMFLPCLIFLLLSVIGSKNLEASKGLKK</sequence>
<feature type="transmembrane region" description="Helical" evidence="1">
    <location>
        <begin position="296"/>
        <end position="318"/>
    </location>
</feature>
<evidence type="ECO:0000256" key="1">
    <source>
        <dbReference type="SAM" id="Phobius"/>
    </source>
</evidence>
<reference evidence="2 3" key="1">
    <citation type="submission" date="2024-12" db="EMBL/GenBank/DDBJ databases">
        <title>C001-4G Acinetobacter sp. assembled genome.</title>
        <authorList>
            <person name="D'Arcy K."/>
            <person name="Kingdon A.D.H."/>
            <person name="Breen A."/>
            <person name="Mckeown C."/>
            <person name="Allman E."/>
            <person name="Sharma P."/>
            <person name="Mcleman A."/>
            <person name="Roberts A.P."/>
        </authorList>
    </citation>
    <scope>NUCLEOTIDE SEQUENCE [LARGE SCALE GENOMIC DNA]</scope>
    <source>
        <strain evidence="2 3">C1-4G</strain>
    </source>
</reference>
<evidence type="ECO:0000313" key="3">
    <source>
        <dbReference type="Proteomes" id="UP001632339"/>
    </source>
</evidence>
<feature type="transmembrane region" description="Helical" evidence="1">
    <location>
        <begin position="135"/>
        <end position="151"/>
    </location>
</feature>
<proteinExistence type="predicted"/>
<feature type="transmembrane region" description="Helical" evidence="1">
    <location>
        <begin position="330"/>
        <end position="352"/>
    </location>
</feature>
<dbReference type="EMBL" id="JBJXCW010000009">
    <property type="protein sequence ID" value="MFN0297900.1"/>
    <property type="molecule type" value="Genomic_DNA"/>
</dbReference>
<feature type="transmembrane region" description="Helical" evidence="1">
    <location>
        <begin position="180"/>
        <end position="208"/>
    </location>
</feature>
<keyword evidence="1" id="KW-0472">Membrane</keyword>
<keyword evidence="1" id="KW-1133">Transmembrane helix</keyword>
<dbReference type="Proteomes" id="UP001632339">
    <property type="component" value="Unassembled WGS sequence"/>
</dbReference>
<evidence type="ECO:0000313" key="2">
    <source>
        <dbReference type="EMBL" id="MFN0297900.1"/>
    </source>
</evidence>
<dbReference type="RefSeq" id="WP_409140417.1">
    <property type="nucleotide sequence ID" value="NZ_JBJXCW010000009.1"/>
</dbReference>
<name>A0ABW9JW60_9GAMM</name>
<keyword evidence="1" id="KW-0812">Transmembrane</keyword>
<evidence type="ECO:0008006" key="4">
    <source>
        <dbReference type="Google" id="ProtNLM"/>
    </source>
</evidence>
<feature type="transmembrane region" description="Helical" evidence="1">
    <location>
        <begin position="78"/>
        <end position="98"/>
    </location>
</feature>
<keyword evidence="3" id="KW-1185">Reference proteome</keyword>
<protein>
    <recommendedName>
        <fullName evidence="4">EpsG family protein</fullName>
    </recommendedName>
</protein>
<feature type="transmembrane region" description="Helical" evidence="1">
    <location>
        <begin position="104"/>
        <end position="123"/>
    </location>
</feature>
<gene>
    <name evidence="2" type="ORF">ACKVE0_10255</name>
</gene>
<feature type="transmembrane region" description="Helical" evidence="1">
    <location>
        <begin position="214"/>
        <end position="241"/>
    </location>
</feature>